<evidence type="ECO:0000259" key="3">
    <source>
        <dbReference type="Pfam" id="PF07693"/>
    </source>
</evidence>
<feature type="transmembrane region" description="Helical" evidence="2">
    <location>
        <begin position="146"/>
        <end position="167"/>
    </location>
</feature>
<reference evidence="4 5" key="1">
    <citation type="journal article" date="2019" name="Proc. Natl. Acad. Sci. U.S.A.">
        <title>Regulatory changes in pterin and carotenoid genes underlie balanced color polymorphisms in the wall lizard.</title>
        <authorList>
            <person name="Andrade P."/>
            <person name="Pinho C."/>
            <person name="Perez I de Lanuza G."/>
            <person name="Afonso S."/>
            <person name="Brejcha J."/>
            <person name="Rubin C.J."/>
            <person name="Wallerman O."/>
            <person name="Pereira P."/>
            <person name="Sabatino S.J."/>
            <person name="Bellati A."/>
            <person name="Pellitteri-Rosa D."/>
            <person name="Bosakova Z."/>
            <person name="Bunikis I."/>
            <person name="Carretero M.A."/>
            <person name="Feiner N."/>
            <person name="Marsik P."/>
            <person name="Pauperio F."/>
            <person name="Salvi D."/>
            <person name="Soler L."/>
            <person name="While G.M."/>
            <person name="Uller T."/>
            <person name="Font E."/>
            <person name="Andersson L."/>
            <person name="Carneiro M."/>
        </authorList>
    </citation>
    <scope>NUCLEOTIDE SEQUENCE</scope>
</reference>
<dbReference type="AlphaFoldDB" id="A0A670IMD4"/>
<name>A0A670IMD4_PODMU</name>
<evidence type="ECO:0000313" key="5">
    <source>
        <dbReference type="Proteomes" id="UP000472272"/>
    </source>
</evidence>
<organism evidence="4 5">
    <name type="scientific">Podarcis muralis</name>
    <name type="common">Wall lizard</name>
    <name type="synonym">Lacerta muralis</name>
    <dbReference type="NCBI Taxonomy" id="64176"/>
    <lineage>
        <taxon>Eukaryota</taxon>
        <taxon>Metazoa</taxon>
        <taxon>Chordata</taxon>
        <taxon>Craniata</taxon>
        <taxon>Vertebrata</taxon>
        <taxon>Euteleostomi</taxon>
        <taxon>Lepidosauria</taxon>
        <taxon>Squamata</taxon>
        <taxon>Bifurcata</taxon>
        <taxon>Unidentata</taxon>
        <taxon>Episquamata</taxon>
        <taxon>Laterata</taxon>
        <taxon>Lacertibaenia</taxon>
        <taxon>Lacertidae</taxon>
        <taxon>Podarcis</taxon>
    </lineage>
</organism>
<keyword evidence="5" id="KW-1185">Reference proteome</keyword>
<evidence type="ECO:0000256" key="2">
    <source>
        <dbReference type="SAM" id="Phobius"/>
    </source>
</evidence>
<feature type="transmembrane region" description="Helical" evidence="2">
    <location>
        <begin position="120"/>
        <end position="140"/>
    </location>
</feature>
<dbReference type="Pfam" id="PF07693">
    <property type="entry name" value="KAP_NTPase"/>
    <property type="match status" value="2"/>
</dbReference>
<evidence type="ECO:0000256" key="1">
    <source>
        <dbReference type="SAM" id="MobiDB-lite"/>
    </source>
</evidence>
<keyword evidence="2" id="KW-0812">Transmembrane</keyword>
<feature type="transmembrane region" description="Helical" evidence="2">
    <location>
        <begin position="334"/>
        <end position="359"/>
    </location>
</feature>
<dbReference type="InterPro" id="IPR011646">
    <property type="entry name" value="KAP_P-loop"/>
</dbReference>
<protein>
    <recommendedName>
        <fullName evidence="3">KAP NTPase domain-containing protein</fullName>
    </recommendedName>
</protein>
<reference evidence="4" key="2">
    <citation type="submission" date="2025-08" db="UniProtKB">
        <authorList>
            <consortium name="Ensembl"/>
        </authorList>
    </citation>
    <scope>IDENTIFICATION</scope>
</reference>
<feature type="domain" description="KAP NTPase" evidence="3">
    <location>
        <begin position="55"/>
        <end position="297"/>
    </location>
</feature>
<sequence>QQKEAATLGGRIPRRGAPVGEARNSSGLWVPARPLTRSHWNPETAISHSTQEVDSIRYIFIDFDAWEFVGCDRIWAGLVTTLLDEIEGKNKFHFSLFRAFGCKAMEKGEKRKWFFKGRRGLVIPIVSGLLVLLAACNNLMKDVFQEIFGFVAIAGSLTLISPIILACKNFYFTLKKELLTEMDKKALSAQLGFMHVVKEEVKTITKFLQFLGWIEKQEIRVVLKITNLDKCTQDKVVDVLDAINILLSDKDAPFISILAADTSILVECIQKNKNTNGYLYLNRIVSLPFSLPQMTPKDEEVNNKEIIFIRDQLKNHRYIPGNSAQLKRVLSTSLFGSTALVGAILFIAPFIHVMTKFYFTLKKKLQTEIDRNTLSAKLGFMHFVKELVGTIANFLQFLGWIEKREILVVLKIINLDRCTQDKVVDVLDAINILLSEKDAPFISILAADPSILVECIQREKKHTNGYLYLDRIVSLPFSLPQMTPKDKLRLVNEILKVDCHACSCEESNIRITVVGLEDPSCSEKLIICKHLMNNEYIPGNSAQLKRVVNTVLTILSITKMESKAPWKYEERISIEELIDWVVLSNCWPCRLCWILQCEEDARQEEEGDGKTLLEIYNDNEPALAKIKKDIKRLLELDGDPDLFRNFLATRSQITAKWARYLAHFLVSLDFSLKRPFELLRGLNSITAEEETSHHPLRTVSQQEIKIPTALNLWPSRCFWTPGLQESTSEISKLFRLVTRFLDMHHFATQ</sequence>
<keyword evidence="2" id="KW-0472">Membrane</keyword>
<keyword evidence="2" id="KW-1133">Transmembrane helix</keyword>
<accession>A0A670IMD4</accession>
<dbReference type="Ensembl" id="ENSPMRT00000014005.1">
    <property type="protein sequence ID" value="ENSPMRP00000013120.1"/>
    <property type="gene ID" value="ENSPMRG00000008772.1"/>
</dbReference>
<dbReference type="PANTHER" id="PTHR22674:SF6">
    <property type="entry name" value="NTPASE KAP FAMILY P-LOOP DOMAIN-CONTAINING PROTEIN 1"/>
    <property type="match status" value="1"/>
</dbReference>
<feature type="domain" description="KAP NTPase" evidence="3">
    <location>
        <begin position="390"/>
        <end position="490"/>
    </location>
</feature>
<dbReference type="InterPro" id="IPR052754">
    <property type="entry name" value="NTPase_KAP_P-loop"/>
</dbReference>
<dbReference type="PANTHER" id="PTHR22674">
    <property type="entry name" value="NTPASE, KAP FAMILY P-LOOP DOMAIN-CONTAINING 1"/>
    <property type="match status" value="1"/>
</dbReference>
<dbReference type="OMA" id="ILANSWP"/>
<dbReference type="GeneTree" id="ENSGT00650000093443"/>
<proteinExistence type="predicted"/>
<reference evidence="4" key="3">
    <citation type="submission" date="2025-09" db="UniProtKB">
        <authorList>
            <consortium name="Ensembl"/>
        </authorList>
    </citation>
    <scope>IDENTIFICATION</scope>
</reference>
<dbReference type="Proteomes" id="UP000472272">
    <property type="component" value="Chromosome 8"/>
</dbReference>
<feature type="region of interest" description="Disordered" evidence="1">
    <location>
        <begin position="1"/>
        <end position="25"/>
    </location>
</feature>
<evidence type="ECO:0000313" key="4">
    <source>
        <dbReference type="Ensembl" id="ENSPMRP00000013120.1"/>
    </source>
</evidence>